<name>A0A317L2Q2_9BACI</name>
<dbReference type="OrthoDB" id="2884954at2"/>
<keyword evidence="3" id="KW-1185">Reference proteome</keyword>
<comment type="caution">
    <text evidence="2">The sequence shown here is derived from an EMBL/GenBank/DDBJ whole genome shotgun (WGS) entry which is preliminary data.</text>
</comment>
<dbReference type="RefSeq" id="WP_109983049.1">
    <property type="nucleotide sequence ID" value="NZ_QGTD01000003.1"/>
</dbReference>
<accession>A0A317L2Q2</accession>
<protein>
    <recommendedName>
        <fullName evidence="4">DUF1189 domain-containing protein</fullName>
    </recommendedName>
</protein>
<proteinExistence type="predicted"/>
<dbReference type="AlphaFoldDB" id="A0A317L2Q2"/>
<keyword evidence="1" id="KW-0812">Transmembrane</keyword>
<feature type="transmembrane region" description="Helical" evidence="1">
    <location>
        <begin position="71"/>
        <end position="96"/>
    </location>
</feature>
<evidence type="ECO:0008006" key="4">
    <source>
        <dbReference type="Google" id="ProtNLM"/>
    </source>
</evidence>
<sequence length="159" mass="18609">MTILSIIKLCATLPRKKSLFQLNRVSMRDTLVFLFLLFFFSFLPNAILIIIQFDPSVSQLSYSQYLLQVIVFYPFLMMFLVISGISILALGAWLICFMLRRKLKYQQLWKMTGFASFLPLLAYVVLYFTPLPNMASITLCAIWLYVLIYQMIIIYPTKK</sequence>
<dbReference type="EMBL" id="QGTD01000003">
    <property type="protein sequence ID" value="PWU70161.1"/>
    <property type="molecule type" value="Genomic_DNA"/>
</dbReference>
<evidence type="ECO:0000313" key="2">
    <source>
        <dbReference type="EMBL" id="PWU70161.1"/>
    </source>
</evidence>
<feature type="transmembrane region" description="Helical" evidence="1">
    <location>
        <begin position="31"/>
        <end position="51"/>
    </location>
</feature>
<reference evidence="2 3" key="1">
    <citation type="submission" date="2018-05" db="EMBL/GenBank/DDBJ databases">
        <title>Genomic analysis of Gracilibacillus dipsosauri DD1 reveals novel features of a salt-tolerant amylase.</title>
        <authorList>
            <person name="Deutch C.E."/>
            <person name="Yang S."/>
        </authorList>
    </citation>
    <scope>NUCLEOTIDE SEQUENCE [LARGE SCALE GENOMIC DNA]</scope>
    <source>
        <strain evidence="2 3">DD1</strain>
    </source>
</reference>
<feature type="transmembrane region" description="Helical" evidence="1">
    <location>
        <begin position="134"/>
        <end position="155"/>
    </location>
</feature>
<dbReference type="Proteomes" id="UP000245624">
    <property type="component" value="Unassembled WGS sequence"/>
</dbReference>
<feature type="transmembrane region" description="Helical" evidence="1">
    <location>
        <begin position="108"/>
        <end position="128"/>
    </location>
</feature>
<keyword evidence="1" id="KW-1133">Transmembrane helix</keyword>
<keyword evidence="1" id="KW-0472">Membrane</keyword>
<gene>
    <name evidence="2" type="ORF">DLJ74_01470</name>
</gene>
<evidence type="ECO:0000256" key="1">
    <source>
        <dbReference type="SAM" id="Phobius"/>
    </source>
</evidence>
<organism evidence="2 3">
    <name type="scientific">Gracilibacillus dipsosauri</name>
    <dbReference type="NCBI Taxonomy" id="178340"/>
    <lineage>
        <taxon>Bacteria</taxon>
        <taxon>Bacillati</taxon>
        <taxon>Bacillota</taxon>
        <taxon>Bacilli</taxon>
        <taxon>Bacillales</taxon>
        <taxon>Bacillaceae</taxon>
        <taxon>Gracilibacillus</taxon>
    </lineage>
</organism>
<evidence type="ECO:0000313" key="3">
    <source>
        <dbReference type="Proteomes" id="UP000245624"/>
    </source>
</evidence>